<gene>
    <name evidence="3" type="ORF">ALEPTO_LOCUS13574</name>
</gene>
<reference evidence="3" key="1">
    <citation type="submission" date="2021-06" db="EMBL/GenBank/DDBJ databases">
        <authorList>
            <person name="Kallberg Y."/>
            <person name="Tangrot J."/>
            <person name="Rosling A."/>
        </authorList>
    </citation>
    <scope>NUCLEOTIDE SEQUENCE</scope>
    <source>
        <strain evidence="3">FL130A</strain>
    </source>
</reference>
<feature type="transmembrane region" description="Helical" evidence="2">
    <location>
        <begin position="20"/>
        <end position="38"/>
    </location>
</feature>
<comment type="caution">
    <text evidence="3">The sequence shown here is derived from an EMBL/GenBank/DDBJ whole genome shotgun (WGS) entry which is preliminary data.</text>
</comment>
<name>A0A9N9IZY8_9GLOM</name>
<dbReference type="EMBL" id="CAJVPS010044945">
    <property type="protein sequence ID" value="CAG8758494.1"/>
    <property type="molecule type" value="Genomic_DNA"/>
</dbReference>
<dbReference type="Proteomes" id="UP000789508">
    <property type="component" value="Unassembled WGS sequence"/>
</dbReference>
<protein>
    <submittedName>
        <fullName evidence="3">13033_t:CDS:1</fullName>
    </submittedName>
</protein>
<accession>A0A9N9IZY8</accession>
<organism evidence="3 4">
    <name type="scientific">Ambispora leptoticha</name>
    <dbReference type="NCBI Taxonomy" id="144679"/>
    <lineage>
        <taxon>Eukaryota</taxon>
        <taxon>Fungi</taxon>
        <taxon>Fungi incertae sedis</taxon>
        <taxon>Mucoromycota</taxon>
        <taxon>Glomeromycotina</taxon>
        <taxon>Glomeromycetes</taxon>
        <taxon>Archaeosporales</taxon>
        <taxon>Ambisporaceae</taxon>
        <taxon>Ambispora</taxon>
    </lineage>
</organism>
<keyword evidence="2" id="KW-1133">Transmembrane helix</keyword>
<evidence type="ECO:0000313" key="4">
    <source>
        <dbReference type="Proteomes" id="UP000789508"/>
    </source>
</evidence>
<evidence type="ECO:0000313" key="3">
    <source>
        <dbReference type="EMBL" id="CAG8758494.1"/>
    </source>
</evidence>
<keyword evidence="4" id="KW-1185">Reference proteome</keyword>
<dbReference type="AlphaFoldDB" id="A0A9N9IZY8"/>
<evidence type="ECO:0000256" key="1">
    <source>
        <dbReference type="SAM" id="MobiDB-lite"/>
    </source>
</evidence>
<feature type="non-terminal residue" evidence="3">
    <location>
        <position position="1"/>
    </location>
</feature>
<feature type="compositionally biased region" description="Polar residues" evidence="1">
    <location>
        <begin position="1"/>
        <end position="12"/>
    </location>
</feature>
<sequence length="54" mass="6117">MDCKKPNNSGSSSDDDLQGMMPMPPNVLIPPLFSSIFLKRNIKQKHLKKYLIAE</sequence>
<keyword evidence="2" id="KW-0472">Membrane</keyword>
<keyword evidence="2" id="KW-0812">Transmembrane</keyword>
<evidence type="ECO:0000256" key="2">
    <source>
        <dbReference type="SAM" id="Phobius"/>
    </source>
</evidence>
<feature type="region of interest" description="Disordered" evidence="1">
    <location>
        <begin position="1"/>
        <end position="21"/>
    </location>
</feature>
<proteinExistence type="predicted"/>